<name>A0A5Q2QCA1_9GAMM</name>
<dbReference type="InterPro" id="IPR010349">
    <property type="entry name" value="Asparaginase_II"/>
</dbReference>
<dbReference type="Proteomes" id="UP000388235">
    <property type="component" value="Chromosome"/>
</dbReference>
<keyword evidence="2" id="KW-1185">Reference proteome</keyword>
<protein>
    <submittedName>
        <fullName evidence="1">Asparaginase</fullName>
    </submittedName>
</protein>
<dbReference type="OrthoDB" id="9780674at2"/>
<gene>
    <name evidence="1" type="ORF">GH975_10225</name>
</gene>
<proteinExistence type="predicted"/>
<sequence>MNPTLNVEVTRGGMVESTHCVHIVVASKDGLEVWGDPARLTFPRSAAKILQALPMVESGAAARLGLTSTQLALSCASHGGEARHASAVGAWLGQLGLNHECLECGQHWPMYEPAGREMAAAGTPLSALYNNCSGKHAGFVSLARDQGWDIADYIQPEHRVQQAIRATSEELLEAKLGPMGIDGCGIPTHANRLDDLALAFYRLTQAKSGARHGAVSALVSAHQSDAFMIGGSGRLCTQVNEKLRDGMVKFGAEGVYCATFPHAEIGIALKAEDGTVRAAEVALMWLLKRLGLLDPGALPERLPELLKNRAGVTVGEVRVSAA</sequence>
<accession>A0A5Q2QCA1</accession>
<dbReference type="EMBL" id="CP045871">
    <property type="protein sequence ID" value="QGG80923.1"/>
    <property type="molecule type" value="Genomic_DNA"/>
</dbReference>
<dbReference type="PANTHER" id="PTHR42110:SF1">
    <property type="entry name" value="L-ASPARAGINASE, PUTATIVE (AFU_ORTHOLOGUE AFUA_3G11890)-RELATED"/>
    <property type="match status" value="1"/>
</dbReference>
<dbReference type="AlphaFoldDB" id="A0A5Q2QCA1"/>
<evidence type="ECO:0000313" key="1">
    <source>
        <dbReference type="EMBL" id="QGG80923.1"/>
    </source>
</evidence>
<dbReference type="KEGG" id="llp:GH975_10225"/>
<organism evidence="1 2">
    <name type="scientific">Litorivicinus lipolyticus</name>
    <dbReference type="NCBI Taxonomy" id="418701"/>
    <lineage>
        <taxon>Bacteria</taxon>
        <taxon>Pseudomonadati</taxon>
        <taxon>Pseudomonadota</taxon>
        <taxon>Gammaproteobacteria</taxon>
        <taxon>Oceanospirillales</taxon>
        <taxon>Litorivicinaceae</taxon>
        <taxon>Litorivicinus</taxon>
    </lineage>
</organism>
<dbReference type="Pfam" id="PF06089">
    <property type="entry name" value="Asparaginase_II"/>
    <property type="match status" value="1"/>
</dbReference>
<reference evidence="1 2" key="1">
    <citation type="submission" date="2019-11" db="EMBL/GenBank/DDBJ databases">
        <authorList>
            <person name="Khan S.A."/>
            <person name="Jeon C.O."/>
            <person name="Chun B.H."/>
        </authorList>
    </citation>
    <scope>NUCLEOTIDE SEQUENCE [LARGE SCALE GENOMIC DNA]</scope>
    <source>
        <strain evidence="1 2">IMCC 1097</strain>
    </source>
</reference>
<dbReference type="PANTHER" id="PTHR42110">
    <property type="entry name" value="L-ASPARAGINASE, PUTATIVE (AFU_ORTHOLOGUE AFUA_3G11890)-RELATED"/>
    <property type="match status" value="1"/>
</dbReference>
<dbReference type="RefSeq" id="WP_153714426.1">
    <property type="nucleotide sequence ID" value="NZ_CP045871.1"/>
</dbReference>
<evidence type="ECO:0000313" key="2">
    <source>
        <dbReference type="Proteomes" id="UP000388235"/>
    </source>
</evidence>